<dbReference type="InterPro" id="IPR025714">
    <property type="entry name" value="Methyltranfer_dom"/>
</dbReference>
<reference evidence="2 3" key="1">
    <citation type="submission" date="2017-02" db="EMBL/GenBank/DDBJ databases">
        <authorList>
            <person name="Peterson S.W."/>
        </authorList>
    </citation>
    <scope>NUCLEOTIDE SEQUENCE [LARGE SCALE GENOMIC DNA]</scope>
    <source>
        <strain evidence="2 3">DSM 22323</strain>
    </source>
</reference>
<proteinExistence type="predicted"/>
<keyword evidence="3" id="KW-1185">Reference proteome</keyword>
<dbReference type="CDD" id="cd02440">
    <property type="entry name" value="AdoMet_MTases"/>
    <property type="match status" value="1"/>
</dbReference>
<evidence type="ECO:0000259" key="1">
    <source>
        <dbReference type="Pfam" id="PF13847"/>
    </source>
</evidence>
<dbReference type="Pfam" id="PF13847">
    <property type="entry name" value="Methyltransf_31"/>
    <property type="match status" value="1"/>
</dbReference>
<dbReference type="Gene3D" id="3.40.50.150">
    <property type="entry name" value="Vaccinia Virus protein VP39"/>
    <property type="match status" value="1"/>
</dbReference>
<keyword evidence="2" id="KW-0808">Transferase</keyword>
<dbReference type="AlphaFoldDB" id="A0A1T5EV29"/>
<dbReference type="GO" id="GO:0032259">
    <property type="term" value="P:methylation"/>
    <property type="evidence" value="ECO:0007669"/>
    <property type="project" value="UniProtKB-KW"/>
</dbReference>
<dbReference type="EMBL" id="FUYZ01000004">
    <property type="protein sequence ID" value="SKB87669.1"/>
    <property type="molecule type" value="Genomic_DNA"/>
</dbReference>
<name>A0A1T5EV29_9FLAO</name>
<gene>
    <name evidence="2" type="ORF">SAMN05660477_01586</name>
</gene>
<keyword evidence="2" id="KW-0489">Methyltransferase</keyword>
<dbReference type="Proteomes" id="UP000191112">
    <property type="component" value="Unassembled WGS sequence"/>
</dbReference>
<evidence type="ECO:0000313" key="3">
    <source>
        <dbReference type="Proteomes" id="UP000191112"/>
    </source>
</evidence>
<protein>
    <submittedName>
        <fullName evidence="2">Trans-aconitate 2-methyltransferase</fullName>
    </submittedName>
</protein>
<dbReference type="RefSeq" id="WP_079666832.1">
    <property type="nucleotide sequence ID" value="NZ_FUYZ01000004.1"/>
</dbReference>
<accession>A0A1T5EV29</accession>
<dbReference type="PANTHER" id="PTHR43861">
    <property type="entry name" value="TRANS-ACONITATE 2-METHYLTRANSFERASE-RELATED"/>
    <property type="match status" value="1"/>
</dbReference>
<dbReference type="SUPFAM" id="SSF53335">
    <property type="entry name" value="S-adenosyl-L-methionine-dependent methyltransferases"/>
    <property type="match status" value="1"/>
</dbReference>
<dbReference type="OrthoDB" id="9789123at2"/>
<dbReference type="InterPro" id="IPR029063">
    <property type="entry name" value="SAM-dependent_MTases_sf"/>
</dbReference>
<dbReference type="InterPro" id="IPR023149">
    <property type="entry name" value="Trans_acon_MeTrfase_C"/>
</dbReference>
<feature type="domain" description="Methyltransferase" evidence="1">
    <location>
        <begin position="29"/>
        <end position="161"/>
    </location>
</feature>
<dbReference type="STRING" id="619805.SAMN05660477_01586"/>
<dbReference type="GO" id="GO:0030798">
    <property type="term" value="F:trans-aconitate 2-methyltransferase activity"/>
    <property type="evidence" value="ECO:0007669"/>
    <property type="project" value="InterPro"/>
</dbReference>
<evidence type="ECO:0000313" key="2">
    <source>
        <dbReference type="EMBL" id="SKB87669.1"/>
    </source>
</evidence>
<dbReference type="PANTHER" id="PTHR43861:SF1">
    <property type="entry name" value="TRANS-ACONITATE 2-METHYLTRANSFERASE"/>
    <property type="match status" value="1"/>
</dbReference>
<sequence length="255" mass="29598">MPWNPDVYNQFKNIRYKPFFDLMDMIEDKNNMSAIDLGCGTGEQTSILAEKFSTSKFLGIDSSPEMLEQSKVFKKENLNFKISTTEAIIKDDKTWDLIFSNAALQWSDNHKKLFPKIISKLNKAGQLAVQMPYQPENKLNQILFDLAEEQPYKSQLNNWNRKSAVLSIDEYAQIFFENGLSDLNLSLRIYPIIAESHDQLFDFISGSALIPYLENMNEAHHEDFIREFKNRIADNFPKLPAIYAFKRLLLYGKKS</sequence>
<dbReference type="Gene3D" id="1.10.150.290">
    <property type="entry name" value="S-adenosyl-L-methionine-dependent methyltransferases"/>
    <property type="match status" value="1"/>
</dbReference>
<organism evidence="2 3">
    <name type="scientific">Soonwooa buanensis</name>
    <dbReference type="NCBI Taxonomy" id="619805"/>
    <lineage>
        <taxon>Bacteria</taxon>
        <taxon>Pseudomonadati</taxon>
        <taxon>Bacteroidota</taxon>
        <taxon>Flavobacteriia</taxon>
        <taxon>Flavobacteriales</taxon>
        <taxon>Weeksellaceae</taxon>
        <taxon>Chryseobacterium group</taxon>
        <taxon>Soonwooa</taxon>
    </lineage>
</organism>